<evidence type="ECO:0000256" key="6">
    <source>
        <dbReference type="ARBA" id="ARBA00022842"/>
    </source>
</evidence>
<comment type="subunit">
    <text evidence="9">Homohexamer.</text>
</comment>
<evidence type="ECO:0000256" key="8">
    <source>
        <dbReference type="ARBA" id="ARBA00029346"/>
    </source>
</evidence>
<comment type="caution">
    <text evidence="11">The sequence shown here is derived from an EMBL/GenBank/DDBJ whole genome shotgun (WGS) entry which is preliminary data.</text>
</comment>
<keyword evidence="6 9" id="KW-0460">Magnesium</keyword>
<dbReference type="Pfam" id="PF01467">
    <property type="entry name" value="CTP_transf_like"/>
    <property type="match status" value="1"/>
</dbReference>
<evidence type="ECO:0000256" key="4">
    <source>
        <dbReference type="ARBA" id="ARBA00022741"/>
    </source>
</evidence>
<dbReference type="EC" id="2.7.7.3" evidence="9"/>
<dbReference type="UniPathway" id="UPA00241">
    <property type="reaction ID" value="UER00355"/>
</dbReference>
<gene>
    <name evidence="9" type="primary">coaD</name>
    <name evidence="11" type="ORF">C7B45_13700</name>
</gene>
<name>A0A2T2WEP5_9FIRM</name>
<dbReference type="Proteomes" id="UP000241848">
    <property type="component" value="Unassembled WGS sequence"/>
</dbReference>
<feature type="binding site" evidence="9">
    <location>
        <position position="87"/>
    </location>
    <ligand>
        <name>substrate</name>
    </ligand>
</feature>
<feature type="binding site" evidence="9">
    <location>
        <position position="73"/>
    </location>
    <ligand>
        <name>substrate</name>
    </ligand>
</feature>
<dbReference type="HAMAP" id="MF_00151">
    <property type="entry name" value="PPAT_bact"/>
    <property type="match status" value="1"/>
</dbReference>
<dbReference type="InterPro" id="IPR004821">
    <property type="entry name" value="Cyt_trans-like"/>
</dbReference>
<feature type="binding site" evidence="9">
    <location>
        <position position="42"/>
    </location>
    <ligand>
        <name>substrate</name>
    </ligand>
</feature>
<dbReference type="PANTHER" id="PTHR21342">
    <property type="entry name" value="PHOSPHOPANTETHEINE ADENYLYLTRANSFERASE"/>
    <property type="match status" value="1"/>
</dbReference>
<dbReference type="PANTHER" id="PTHR21342:SF1">
    <property type="entry name" value="PHOSPHOPANTETHEINE ADENYLYLTRANSFERASE"/>
    <property type="match status" value="1"/>
</dbReference>
<keyword evidence="5 9" id="KW-0067">ATP-binding</keyword>
<evidence type="ECO:0000256" key="7">
    <source>
        <dbReference type="ARBA" id="ARBA00022993"/>
    </source>
</evidence>
<dbReference type="NCBIfam" id="TIGR01510">
    <property type="entry name" value="coaD_prev_kdtB"/>
    <property type="match status" value="1"/>
</dbReference>
<dbReference type="InterPro" id="IPR014729">
    <property type="entry name" value="Rossmann-like_a/b/a_fold"/>
</dbReference>
<dbReference type="GO" id="GO:0004595">
    <property type="term" value="F:pantetheine-phosphate adenylyltransferase activity"/>
    <property type="evidence" value="ECO:0007669"/>
    <property type="project" value="UniProtKB-UniRule"/>
</dbReference>
<evidence type="ECO:0000256" key="3">
    <source>
        <dbReference type="ARBA" id="ARBA00022695"/>
    </source>
</evidence>
<evidence type="ECO:0000259" key="10">
    <source>
        <dbReference type="Pfam" id="PF01467"/>
    </source>
</evidence>
<feature type="site" description="Transition state stabilizer" evidence="9">
    <location>
        <position position="18"/>
    </location>
</feature>
<dbReference type="AlphaFoldDB" id="A0A2T2WEP5"/>
<dbReference type="GO" id="GO:0005737">
    <property type="term" value="C:cytoplasm"/>
    <property type="evidence" value="ECO:0007669"/>
    <property type="project" value="UniProtKB-SubCell"/>
</dbReference>
<keyword evidence="3 9" id="KW-0548">Nucleotidyltransferase</keyword>
<keyword evidence="2 9" id="KW-0808">Transferase</keyword>
<dbReference type="CDD" id="cd02163">
    <property type="entry name" value="PPAT"/>
    <property type="match status" value="1"/>
</dbReference>
<evidence type="ECO:0000313" key="11">
    <source>
        <dbReference type="EMBL" id="PSR20690.1"/>
    </source>
</evidence>
<comment type="subcellular location">
    <subcellularLocation>
        <location evidence="9">Cytoplasm</location>
    </subcellularLocation>
</comment>
<accession>A0A2T2WEP5</accession>
<dbReference type="GO" id="GO:0015937">
    <property type="term" value="P:coenzyme A biosynthetic process"/>
    <property type="evidence" value="ECO:0007669"/>
    <property type="project" value="UniProtKB-UniRule"/>
</dbReference>
<dbReference type="NCBIfam" id="TIGR00125">
    <property type="entry name" value="cyt_tran_rel"/>
    <property type="match status" value="1"/>
</dbReference>
<organism evidence="11 12">
    <name type="scientific">Sulfobacillus acidophilus</name>
    <dbReference type="NCBI Taxonomy" id="53633"/>
    <lineage>
        <taxon>Bacteria</taxon>
        <taxon>Bacillati</taxon>
        <taxon>Bacillota</taxon>
        <taxon>Clostridia</taxon>
        <taxon>Eubacteriales</taxon>
        <taxon>Clostridiales Family XVII. Incertae Sedis</taxon>
        <taxon>Sulfobacillus</taxon>
    </lineage>
</organism>
<reference evidence="11 12" key="1">
    <citation type="journal article" date="2014" name="BMC Genomics">
        <title>Comparison of environmental and isolate Sulfobacillus genomes reveals diverse carbon, sulfur, nitrogen, and hydrogen metabolisms.</title>
        <authorList>
            <person name="Justice N.B."/>
            <person name="Norman A."/>
            <person name="Brown C.T."/>
            <person name="Singh A."/>
            <person name="Thomas B.C."/>
            <person name="Banfield J.F."/>
        </authorList>
    </citation>
    <scope>NUCLEOTIDE SEQUENCE [LARGE SCALE GENOMIC DNA]</scope>
    <source>
        <strain evidence="11">AMDSBA3</strain>
    </source>
</reference>
<keyword evidence="1 9" id="KW-0963">Cytoplasm</keyword>
<evidence type="ECO:0000256" key="2">
    <source>
        <dbReference type="ARBA" id="ARBA00022679"/>
    </source>
</evidence>
<feature type="binding site" evidence="9">
    <location>
        <begin position="88"/>
        <end position="90"/>
    </location>
    <ligand>
        <name>ATP</name>
        <dbReference type="ChEBI" id="CHEBI:30616"/>
    </ligand>
</feature>
<evidence type="ECO:0000256" key="9">
    <source>
        <dbReference type="HAMAP-Rule" id="MF_00151"/>
    </source>
</evidence>
<feature type="binding site" evidence="9">
    <location>
        <position position="98"/>
    </location>
    <ligand>
        <name>ATP</name>
        <dbReference type="ChEBI" id="CHEBI:30616"/>
    </ligand>
</feature>
<comment type="cofactor">
    <cofactor evidence="9">
        <name>Mg(2+)</name>
        <dbReference type="ChEBI" id="CHEBI:18420"/>
    </cofactor>
</comment>
<protein>
    <recommendedName>
        <fullName evidence="9">Phosphopantetheine adenylyltransferase</fullName>
        <ecNumber evidence="9">2.7.7.3</ecNumber>
    </recommendedName>
    <alternativeName>
        <fullName evidence="9">Dephospho-CoA pyrophosphorylase</fullName>
    </alternativeName>
    <alternativeName>
        <fullName evidence="9">Pantetheine-phosphate adenylyltransferase</fullName>
        <shortName evidence="9">PPAT</shortName>
    </alternativeName>
</protein>
<comment type="function">
    <text evidence="9">Reversibly transfers an adenylyl group from ATP to 4'-phosphopantetheine, yielding dephospho-CoA (dPCoA) and pyrophosphate.</text>
</comment>
<evidence type="ECO:0000256" key="5">
    <source>
        <dbReference type="ARBA" id="ARBA00022840"/>
    </source>
</evidence>
<feature type="binding site" evidence="9">
    <location>
        <begin position="10"/>
        <end position="11"/>
    </location>
    <ligand>
        <name>ATP</name>
        <dbReference type="ChEBI" id="CHEBI:30616"/>
    </ligand>
</feature>
<dbReference type="SUPFAM" id="SSF52374">
    <property type="entry name" value="Nucleotidylyl transferase"/>
    <property type="match status" value="1"/>
</dbReference>
<dbReference type="GO" id="GO:0005524">
    <property type="term" value="F:ATP binding"/>
    <property type="evidence" value="ECO:0007669"/>
    <property type="project" value="UniProtKB-KW"/>
</dbReference>
<dbReference type="PRINTS" id="PR01020">
    <property type="entry name" value="LPSBIOSNTHSS"/>
</dbReference>
<keyword evidence="4 9" id="KW-0547">Nucleotide-binding</keyword>
<comment type="pathway">
    <text evidence="9">Cofactor biosynthesis; coenzyme A biosynthesis; CoA from (R)-pantothenate: step 4/5.</text>
</comment>
<comment type="similarity">
    <text evidence="9">Belongs to the bacterial CoaD family.</text>
</comment>
<feature type="binding site" evidence="9">
    <location>
        <begin position="123"/>
        <end position="129"/>
    </location>
    <ligand>
        <name>ATP</name>
        <dbReference type="ChEBI" id="CHEBI:30616"/>
    </ligand>
</feature>
<proteinExistence type="inferred from homology"/>
<sequence length="158" mass="17746">MSMIAVYPGSFDPLHNGHVDVIERAAAIFDTVLVVVFANAGKKPLFDAPTRVQLVRQSINRPNVEVEEGSGLLVDYAHRRGARVIIRGLRAVLDFDYEFQFALMNKRMAPDIETIFMLTGEKYSYLSSTLIKELAGYRADIASLVPQAVAQRLDYHFQ</sequence>
<keyword evidence="7 9" id="KW-0173">Coenzyme A biosynthesis</keyword>
<dbReference type="InterPro" id="IPR001980">
    <property type="entry name" value="PPAT"/>
</dbReference>
<dbReference type="EMBL" id="PXYV01000053">
    <property type="protein sequence ID" value="PSR20690.1"/>
    <property type="molecule type" value="Genomic_DNA"/>
</dbReference>
<comment type="catalytic activity">
    <reaction evidence="8 9">
        <text>(R)-4'-phosphopantetheine + ATP + H(+) = 3'-dephospho-CoA + diphosphate</text>
        <dbReference type="Rhea" id="RHEA:19801"/>
        <dbReference type="ChEBI" id="CHEBI:15378"/>
        <dbReference type="ChEBI" id="CHEBI:30616"/>
        <dbReference type="ChEBI" id="CHEBI:33019"/>
        <dbReference type="ChEBI" id="CHEBI:57328"/>
        <dbReference type="ChEBI" id="CHEBI:61723"/>
        <dbReference type="EC" id="2.7.7.3"/>
    </reaction>
</comment>
<dbReference type="Gene3D" id="3.40.50.620">
    <property type="entry name" value="HUPs"/>
    <property type="match status" value="1"/>
</dbReference>
<feature type="binding site" evidence="9">
    <location>
        <position position="18"/>
    </location>
    <ligand>
        <name>ATP</name>
        <dbReference type="ChEBI" id="CHEBI:30616"/>
    </ligand>
</feature>
<evidence type="ECO:0000256" key="1">
    <source>
        <dbReference type="ARBA" id="ARBA00022490"/>
    </source>
</evidence>
<evidence type="ECO:0000313" key="12">
    <source>
        <dbReference type="Proteomes" id="UP000241848"/>
    </source>
</evidence>
<feature type="domain" description="Cytidyltransferase-like" evidence="10">
    <location>
        <begin position="6"/>
        <end position="133"/>
    </location>
</feature>
<feature type="binding site" evidence="9">
    <location>
        <position position="10"/>
    </location>
    <ligand>
        <name>substrate</name>
    </ligand>
</feature>